<dbReference type="SUPFAM" id="SSF56601">
    <property type="entry name" value="beta-lactamase/transpeptidase-like"/>
    <property type="match status" value="1"/>
</dbReference>
<evidence type="ECO:0008006" key="4">
    <source>
        <dbReference type="Google" id="ProtNLM"/>
    </source>
</evidence>
<keyword evidence="1" id="KW-0732">Signal</keyword>
<dbReference type="Gene3D" id="3.40.710.10">
    <property type="entry name" value="DD-peptidase/beta-lactamase superfamily"/>
    <property type="match status" value="1"/>
</dbReference>
<keyword evidence="3" id="KW-1185">Reference proteome</keyword>
<dbReference type="AlphaFoldDB" id="A0A1H0A8L7"/>
<evidence type="ECO:0000313" key="3">
    <source>
        <dbReference type="Proteomes" id="UP000183376"/>
    </source>
</evidence>
<dbReference type="EMBL" id="LT629701">
    <property type="protein sequence ID" value="SDN29815.1"/>
    <property type="molecule type" value="Genomic_DNA"/>
</dbReference>
<evidence type="ECO:0000313" key="2">
    <source>
        <dbReference type="EMBL" id="SDN29815.1"/>
    </source>
</evidence>
<organism evidence="2 3">
    <name type="scientific">Allokutzneria albata</name>
    <name type="common">Kibdelosporangium albatum</name>
    <dbReference type="NCBI Taxonomy" id="211114"/>
    <lineage>
        <taxon>Bacteria</taxon>
        <taxon>Bacillati</taxon>
        <taxon>Actinomycetota</taxon>
        <taxon>Actinomycetes</taxon>
        <taxon>Pseudonocardiales</taxon>
        <taxon>Pseudonocardiaceae</taxon>
        <taxon>Allokutzneria</taxon>
    </lineage>
</organism>
<evidence type="ECO:0000256" key="1">
    <source>
        <dbReference type="SAM" id="SignalP"/>
    </source>
</evidence>
<accession>A0A1H0A8L7</accession>
<protein>
    <recommendedName>
        <fullName evidence="4">Beta-lactamase enzyme family protein</fullName>
    </recommendedName>
</protein>
<dbReference type="Proteomes" id="UP000183376">
    <property type="component" value="Chromosome I"/>
</dbReference>
<dbReference type="InterPro" id="IPR012338">
    <property type="entry name" value="Beta-lactam/transpept-like"/>
</dbReference>
<dbReference type="STRING" id="211114.SAMN04489726_5936"/>
<proteinExistence type="predicted"/>
<gene>
    <name evidence="2" type="ORF">SAMN04489726_5936</name>
</gene>
<dbReference type="eggNOG" id="COG1686">
    <property type="taxonomic scope" value="Bacteria"/>
</dbReference>
<name>A0A1H0A8L7_ALLAB</name>
<sequence>MLYIPRVRRSIVVLFALSLVAGFSPAAVAEPLAPSDMTAAVAVYDRQRDRFTVERDADKPFRSASVVKLLIALDHLYQHDPELVLEKAKTDAARSDILYLRAMLRGSWDYAASVFWVRGGYADILRRMVERIGLTGTSPPEKPGMWGYTSITPNDVVRVYNHILDEAPAKYRDFIMTNIHMWEKCGEDAWDQSFGIPRAFGKPWSAKQGWSAWGATPPAGQDCSLGSARMAAGPPVPAAKEDVVDLSSPLLHTTGTVGEGDRSVVVVFSTFPKGTTWKEGSDRITKYTRSLFPWVPGARPGRG</sequence>
<reference evidence="2 3" key="1">
    <citation type="submission" date="2016-10" db="EMBL/GenBank/DDBJ databases">
        <authorList>
            <person name="de Groot N.N."/>
        </authorList>
    </citation>
    <scope>NUCLEOTIDE SEQUENCE [LARGE SCALE GENOMIC DNA]</scope>
    <source>
        <strain evidence="2 3">DSM 44149</strain>
    </source>
</reference>
<feature type="signal peptide" evidence="1">
    <location>
        <begin position="1"/>
        <end position="29"/>
    </location>
</feature>
<feature type="chain" id="PRO_5039628943" description="Beta-lactamase enzyme family protein" evidence="1">
    <location>
        <begin position="30"/>
        <end position="303"/>
    </location>
</feature>